<dbReference type="AlphaFoldDB" id="A0AAD1KZN9"/>
<proteinExistence type="predicted"/>
<sequence length="66" mass="7422">MITNIDSITIVLRVCRHAALNLQAIKGSQAAKHMTERCDVFWISWAEQTVYATENTDQNAVNNSND</sequence>
<name>A0AAD1KZN9_CITBR</name>
<gene>
    <name evidence="1" type="ORF">KAM621c_07270</name>
</gene>
<dbReference type="Proteomes" id="UP001058317">
    <property type="component" value="Chromosome"/>
</dbReference>
<reference evidence="1" key="1">
    <citation type="submission" date="2022-07" db="EMBL/GenBank/DDBJ databases">
        <title>Complete genome sequence of carbapenem-resistant Citrobacter spp. in Japan.</title>
        <authorList>
            <person name="Maehana S."/>
            <person name="Suzuki M."/>
            <person name="Kitasato H."/>
        </authorList>
    </citation>
    <scope>NUCLEOTIDE SEQUENCE</scope>
    <source>
        <strain evidence="1">KAM621</strain>
    </source>
</reference>
<evidence type="ECO:0000313" key="2">
    <source>
        <dbReference type="Proteomes" id="UP001058317"/>
    </source>
</evidence>
<dbReference type="EMBL" id="AP026382">
    <property type="protein sequence ID" value="BDN95622.1"/>
    <property type="molecule type" value="Genomic_DNA"/>
</dbReference>
<organism evidence="1 2">
    <name type="scientific">Citrobacter braakii</name>
    <dbReference type="NCBI Taxonomy" id="57706"/>
    <lineage>
        <taxon>Bacteria</taxon>
        <taxon>Pseudomonadati</taxon>
        <taxon>Pseudomonadota</taxon>
        <taxon>Gammaproteobacteria</taxon>
        <taxon>Enterobacterales</taxon>
        <taxon>Enterobacteriaceae</taxon>
        <taxon>Citrobacter</taxon>
        <taxon>Citrobacter freundii complex</taxon>
    </lineage>
</organism>
<evidence type="ECO:0000313" key="1">
    <source>
        <dbReference type="EMBL" id="BDN95622.1"/>
    </source>
</evidence>
<accession>A0AAD1KZN9</accession>
<protein>
    <submittedName>
        <fullName evidence="1">Uncharacterized protein</fullName>
    </submittedName>
</protein>